<dbReference type="EMBL" id="LT907975">
    <property type="protein sequence ID" value="SOB60482.1"/>
    <property type="molecule type" value="Genomic_DNA"/>
</dbReference>
<evidence type="ECO:0000313" key="9">
    <source>
        <dbReference type="Proteomes" id="UP000219215"/>
    </source>
</evidence>
<evidence type="ECO:0000259" key="7">
    <source>
        <dbReference type="Pfam" id="PF13396"/>
    </source>
</evidence>
<evidence type="ECO:0000313" key="8">
    <source>
        <dbReference type="EMBL" id="SOB60482.1"/>
    </source>
</evidence>
<accession>A0A2C8FCW1</accession>
<keyword evidence="9" id="KW-1185">Reference proteome</keyword>
<comment type="subcellular location">
    <subcellularLocation>
        <location evidence="1">Cell membrane</location>
        <topology evidence="1">Multi-pass membrane protein</topology>
    </subcellularLocation>
</comment>
<proteinExistence type="predicted"/>
<dbReference type="Pfam" id="PF13396">
    <property type="entry name" value="PLDc_N"/>
    <property type="match status" value="1"/>
</dbReference>
<feature type="transmembrane region" description="Helical" evidence="6">
    <location>
        <begin position="35"/>
        <end position="56"/>
    </location>
</feature>
<keyword evidence="4 6" id="KW-1133">Transmembrane helix</keyword>
<dbReference type="Proteomes" id="UP000219215">
    <property type="component" value="Chromosome DPRO"/>
</dbReference>
<evidence type="ECO:0000256" key="5">
    <source>
        <dbReference type="ARBA" id="ARBA00023136"/>
    </source>
</evidence>
<keyword evidence="2" id="KW-1003">Cell membrane</keyword>
<keyword evidence="3 6" id="KW-0812">Transmembrane</keyword>
<gene>
    <name evidence="8" type="ORF">DPRO_3566</name>
</gene>
<evidence type="ECO:0000256" key="2">
    <source>
        <dbReference type="ARBA" id="ARBA00022475"/>
    </source>
</evidence>
<evidence type="ECO:0000256" key="1">
    <source>
        <dbReference type="ARBA" id="ARBA00004651"/>
    </source>
</evidence>
<sequence>MFGSEYGGILGLLVLVLDVWAIVKIFQSGAGTGKKVLWIVLVLLFPIIGFLLWFFLGPKR</sequence>
<dbReference type="KEGG" id="pprf:DPRO_3566"/>
<reference evidence="9" key="1">
    <citation type="submission" date="2017-09" db="EMBL/GenBank/DDBJ databases">
        <authorList>
            <person name="Regsiter A."/>
            <person name="William W."/>
        </authorList>
    </citation>
    <scope>NUCLEOTIDE SEQUENCE [LARGE SCALE GENOMIC DNA]</scope>
    <source>
        <strain evidence="9">500-1</strain>
    </source>
</reference>
<dbReference type="RefSeq" id="WP_097013199.1">
    <property type="nucleotide sequence ID" value="NZ_LT907975.1"/>
</dbReference>
<keyword evidence="5 6" id="KW-0472">Membrane</keyword>
<evidence type="ECO:0000256" key="4">
    <source>
        <dbReference type="ARBA" id="ARBA00022989"/>
    </source>
</evidence>
<dbReference type="InterPro" id="IPR027379">
    <property type="entry name" value="CLS_N"/>
</dbReference>
<evidence type="ECO:0000256" key="3">
    <source>
        <dbReference type="ARBA" id="ARBA00022692"/>
    </source>
</evidence>
<organism evidence="8 9">
    <name type="scientific">Pseudodesulfovibrio profundus</name>
    <dbReference type="NCBI Taxonomy" id="57320"/>
    <lineage>
        <taxon>Bacteria</taxon>
        <taxon>Pseudomonadati</taxon>
        <taxon>Thermodesulfobacteriota</taxon>
        <taxon>Desulfovibrionia</taxon>
        <taxon>Desulfovibrionales</taxon>
        <taxon>Desulfovibrionaceae</taxon>
    </lineage>
</organism>
<feature type="domain" description="Cardiolipin synthase N-terminal" evidence="7">
    <location>
        <begin position="16"/>
        <end position="58"/>
    </location>
</feature>
<feature type="transmembrane region" description="Helical" evidence="6">
    <location>
        <begin position="6"/>
        <end position="23"/>
    </location>
</feature>
<dbReference type="GO" id="GO:0005886">
    <property type="term" value="C:plasma membrane"/>
    <property type="evidence" value="ECO:0007669"/>
    <property type="project" value="UniProtKB-SubCell"/>
</dbReference>
<name>A0A2C8FCW1_9BACT</name>
<protein>
    <recommendedName>
        <fullName evidence="7">Cardiolipin synthase N-terminal domain-containing protein</fullName>
    </recommendedName>
</protein>
<dbReference type="AlphaFoldDB" id="A0A2C8FCW1"/>
<dbReference type="OrthoDB" id="5465423at2"/>
<evidence type="ECO:0000256" key="6">
    <source>
        <dbReference type="SAM" id="Phobius"/>
    </source>
</evidence>